<sequence length="52" mass="6193">MSQPKELSEKEREIREKQREQHRANGKKGGLATKTRYGREYYVNLGKKKKQT</sequence>
<keyword evidence="3" id="KW-1185">Reference proteome</keyword>
<reference evidence="2 3" key="1">
    <citation type="submission" date="2020-03" db="EMBL/GenBank/DDBJ databases">
        <title>Assessment of the enzymatic potential of alkaline-tolerant lipase obtained from Bacillus luteus H11 (technogenic soil) for the bioremediation of saline soils contaminated with petroleum substances.</title>
        <authorList>
            <person name="Kalwasinska A."/>
        </authorList>
    </citation>
    <scope>NUCLEOTIDE SEQUENCE [LARGE SCALE GENOMIC DNA]</scope>
    <source>
        <strain evidence="2 3">H11</strain>
    </source>
</reference>
<evidence type="ECO:0000313" key="3">
    <source>
        <dbReference type="Proteomes" id="UP000752012"/>
    </source>
</evidence>
<dbReference type="EMBL" id="JAATHJ010000004">
    <property type="protein sequence ID" value="NJP36865.1"/>
    <property type="molecule type" value="Genomic_DNA"/>
</dbReference>
<accession>A0A969TU15</accession>
<dbReference type="RefSeq" id="WP_168005151.1">
    <property type="nucleotide sequence ID" value="NZ_JAATHJ010000004.1"/>
</dbReference>
<comment type="caution">
    <text evidence="2">The sequence shown here is derived from an EMBL/GenBank/DDBJ whole genome shotgun (WGS) entry which is preliminary data.</text>
</comment>
<dbReference type="Proteomes" id="UP000752012">
    <property type="component" value="Unassembled WGS sequence"/>
</dbReference>
<feature type="compositionally biased region" description="Basic and acidic residues" evidence="1">
    <location>
        <begin position="1"/>
        <end position="23"/>
    </location>
</feature>
<protein>
    <submittedName>
        <fullName evidence="2">Uncharacterized protein</fullName>
    </submittedName>
</protein>
<evidence type="ECO:0000313" key="2">
    <source>
        <dbReference type="EMBL" id="NJP36865.1"/>
    </source>
</evidence>
<proteinExistence type="predicted"/>
<gene>
    <name evidence="2" type="ORF">HCN83_04620</name>
</gene>
<name>A0A969TU15_9BACI</name>
<dbReference type="AlphaFoldDB" id="A0A969TU15"/>
<feature type="region of interest" description="Disordered" evidence="1">
    <location>
        <begin position="1"/>
        <end position="35"/>
    </location>
</feature>
<organism evidence="2 3">
    <name type="scientific">Alkalicoccus luteus</name>
    <dbReference type="NCBI Taxonomy" id="1237094"/>
    <lineage>
        <taxon>Bacteria</taxon>
        <taxon>Bacillati</taxon>
        <taxon>Bacillota</taxon>
        <taxon>Bacilli</taxon>
        <taxon>Bacillales</taxon>
        <taxon>Bacillaceae</taxon>
        <taxon>Alkalicoccus</taxon>
    </lineage>
</organism>
<evidence type="ECO:0000256" key="1">
    <source>
        <dbReference type="SAM" id="MobiDB-lite"/>
    </source>
</evidence>